<dbReference type="eggNOG" id="COG1322">
    <property type="taxonomic scope" value="Bacteria"/>
</dbReference>
<evidence type="ECO:0000313" key="3">
    <source>
        <dbReference type="EMBL" id="ABW27996.1"/>
    </source>
</evidence>
<proteinExistence type="predicted"/>
<dbReference type="KEGG" id="amr:AM1_3000"/>
<evidence type="ECO:0000256" key="1">
    <source>
        <dbReference type="SAM" id="Coils"/>
    </source>
</evidence>
<dbReference type="Proteomes" id="UP000000268">
    <property type="component" value="Chromosome"/>
</dbReference>
<protein>
    <submittedName>
        <fullName evidence="3">Uncharacterized protein</fullName>
    </submittedName>
</protein>
<dbReference type="EMBL" id="CP000828">
    <property type="protein sequence ID" value="ABW27996.1"/>
    <property type="molecule type" value="Genomic_DNA"/>
</dbReference>
<dbReference type="RefSeq" id="WP_012163429.1">
    <property type="nucleotide sequence ID" value="NC_009925.1"/>
</dbReference>
<organism evidence="3 4">
    <name type="scientific">Acaryochloris marina (strain MBIC 11017)</name>
    <dbReference type="NCBI Taxonomy" id="329726"/>
    <lineage>
        <taxon>Bacteria</taxon>
        <taxon>Bacillati</taxon>
        <taxon>Cyanobacteriota</taxon>
        <taxon>Cyanophyceae</taxon>
        <taxon>Acaryochloridales</taxon>
        <taxon>Acaryochloridaceae</taxon>
        <taxon>Acaryochloris</taxon>
    </lineage>
</organism>
<sequence>MTISNDQITSALATSSSEQPVDGDQHSNEGVLVNASPNEEVDLNTLNKIRDLLFGQQVHSQEQKLDQLENRLNQECADIRDQMDQRLQALETAIRNDLQTLAQIVQSNHASQTTSVSDLEATYQSGISTASGQLRELGEEVERQRLSILSTLEEKVTSLGTDFNHRHAELKALLEREVQSLQSVDAQDRDQLADLFSQLALNIRSNS</sequence>
<gene>
    <name evidence="3" type="ordered locus">AM1_3000</name>
</gene>
<feature type="compositionally biased region" description="Polar residues" evidence="2">
    <location>
        <begin position="1"/>
        <end position="19"/>
    </location>
</feature>
<feature type="region of interest" description="Disordered" evidence="2">
    <location>
        <begin position="1"/>
        <end position="30"/>
    </location>
</feature>
<keyword evidence="1" id="KW-0175">Coiled coil</keyword>
<dbReference type="AlphaFoldDB" id="B0CCG7"/>
<dbReference type="SUPFAM" id="SSF58113">
    <property type="entry name" value="Apolipoprotein A-I"/>
    <property type="match status" value="1"/>
</dbReference>
<evidence type="ECO:0000313" key="4">
    <source>
        <dbReference type="Proteomes" id="UP000000268"/>
    </source>
</evidence>
<keyword evidence="4" id="KW-1185">Reference proteome</keyword>
<dbReference type="STRING" id="329726.AM1_3000"/>
<dbReference type="OrthoDB" id="5623405at2"/>
<feature type="coiled-coil region" evidence="1">
    <location>
        <begin position="58"/>
        <end position="85"/>
    </location>
</feature>
<reference evidence="3 4" key="1">
    <citation type="journal article" date="2008" name="Proc. Natl. Acad. Sci. U.S.A.">
        <title>Niche adaptation and genome expansion in the chlorophyll d-producing cyanobacterium Acaryochloris marina.</title>
        <authorList>
            <person name="Swingley W.D."/>
            <person name="Chen M."/>
            <person name="Cheung P.C."/>
            <person name="Conrad A.L."/>
            <person name="Dejesa L.C."/>
            <person name="Hao J."/>
            <person name="Honchak B.M."/>
            <person name="Karbach L.E."/>
            <person name="Kurdoglu A."/>
            <person name="Lahiri S."/>
            <person name="Mastrian S.D."/>
            <person name="Miyashita H."/>
            <person name="Page L."/>
            <person name="Ramakrishna P."/>
            <person name="Satoh S."/>
            <person name="Sattley W.M."/>
            <person name="Shimada Y."/>
            <person name="Taylor H.L."/>
            <person name="Tomo T."/>
            <person name="Tsuchiya T."/>
            <person name="Wang Z.T."/>
            <person name="Raymond J."/>
            <person name="Mimuro M."/>
            <person name="Blankenship R.E."/>
            <person name="Touchman J.W."/>
        </authorList>
    </citation>
    <scope>NUCLEOTIDE SEQUENCE [LARGE SCALE GENOMIC DNA]</scope>
    <source>
        <strain evidence="4">MBIC 11017</strain>
    </source>
</reference>
<dbReference type="HOGENOM" id="CLU_1324085_0_0_3"/>
<accession>B0CCG7</accession>
<name>B0CCG7_ACAM1</name>
<evidence type="ECO:0000256" key="2">
    <source>
        <dbReference type="SAM" id="MobiDB-lite"/>
    </source>
</evidence>